<comment type="caution">
    <text evidence="2">The sequence shown here is derived from an EMBL/GenBank/DDBJ whole genome shotgun (WGS) entry which is preliminary data.</text>
</comment>
<reference evidence="2 3" key="1">
    <citation type="submission" date="2020-08" db="EMBL/GenBank/DDBJ databases">
        <title>Description of novel Flavobacterium F-392 isolate.</title>
        <authorList>
            <person name="Saticioglu I.B."/>
            <person name="Duman M."/>
            <person name="Altun S."/>
        </authorList>
    </citation>
    <scope>NUCLEOTIDE SEQUENCE [LARGE SCALE GENOMIC DNA]</scope>
    <source>
        <strain evidence="2 3">F-392</strain>
    </source>
</reference>
<name>A0A923SFN4_9FLAO</name>
<keyword evidence="1" id="KW-1133">Transmembrane helix</keyword>
<gene>
    <name evidence="2" type="ORF">H8R25_10225</name>
</gene>
<dbReference type="Proteomes" id="UP000641454">
    <property type="component" value="Unassembled WGS sequence"/>
</dbReference>
<dbReference type="EMBL" id="JACRUL010000022">
    <property type="protein sequence ID" value="MBC5844812.1"/>
    <property type="molecule type" value="Genomic_DNA"/>
</dbReference>
<evidence type="ECO:0008006" key="4">
    <source>
        <dbReference type="Google" id="ProtNLM"/>
    </source>
</evidence>
<accession>A0A923SFN4</accession>
<proteinExistence type="predicted"/>
<evidence type="ECO:0000256" key="1">
    <source>
        <dbReference type="SAM" id="Phobius"/>
    </source>
</evidence>
<organism evidence="2 3">
    <name type="scientific">Flavobacterium muglaense</name>
    <dbReference type="NCBI Taxonomy" id="2764716"/>
    <lineage>
        <taxon>Bacteria</taxon>
        <taxon>Pseudomonadati</taxon>
        <taxon>Bacteroidota</taxon>
        <taxon>Flavobacteriia</taxon>
        <taxon>Flavobacteriales</taxon>
        <taxon>Flavobacteriaceae</taxon>
        <taxon>Flavobacterium</taxon>
    </lineage>
</organism>
<evidence type="ECO:0000313" key="2">
    <source>
        <dbReference type="EMBL" id="MBC5844812.1"/>
    </source>
</evidence>
<dbReference type="AlphaFoldDB" id="A0A923SFN4"/>
<protein>
    <recommendedName>
        <fullName evidence="4">Zinc-ribbon 15 domain-containing protein</fullName>
    </recommendedName>
</protein>
<evidence type="ECO:0000313" key="3">
    <source>
        <dbReference type="Proteomes" id="UP000641454"/>
    </source>
</evidence>
<keyword evidence="3" id="KW-1185">Reference proteome</keyword>
<sequence length="238" mass="27707">MIVFYQERSHHHKTIDLPNETCTNCGNRGTLKMYLMQKYVWLFAPLLPSKKYAIIECSFCDNKIPSSEWNKKTEVIYHKEIKAIKTPVRMWRGAVLMVLLYLIPYTLIKLKVFKKATVKPLIETVNAKKTDVKDFKEGDVLFISADKANKNNTSLYDFTLAKVIKIEGDKTKLKKYTETFDFKDQNTLSLSAIDDSKFKEEIVVKTNFLREDESLVYYTKQEGMLENKVFGKSLTIIK</sequence>
<keyword evidence="1" id="KW-0812">Transmembrane</keyword>
<feature type="transmembrane region" description="Helical" evidence="1">
    <location>
        <begin position="90"/>
        <end position="108"/>
    </location>
</feature>
<keyword evidence="1" id="KW-0472">Membrane</keyword>
<dbReference type="RefSeq" id="WP_187018649.1">
    <property type="nucleotide sequence ID" value="NZ_JACRUK010000022.1"/>
</dbReference>